<keyword evidence="1" id="KW-0732">Signal</keyword>
<comment type="caution">
    <text evidence="2">The sequence shown here is derived from an EMBL/GenBank/DDBJ whole genome shotgun (WGS) entry which is preliminary data.</text>
</comment>
<organism evidence="2 3">
    <name type="scientific">Rhodococcus rhodnii</name>
    <dbReference type="NCBI Taxonomy" id="38312"/>
    <lineage>
        <taxon>Bacteria</taxon>
        <taxon>Bacillati</taxon>
        <taxon>Actinomycetota</taxon>
        <taxon>Actinomycetes</taxon>
        <taxon>Mycobacteriales</taxon>
        <taxon>Nocardiaceae</taxon>
        <taxon>Rhodococcus</taxon>
    </lineage>
</organism>
<name>A0A6P2CAX9_9NOCA</name>
<dbReference type="InterPro" id="IPR024520">
    <property type="entry name" value="DUF3558"/>
</dbReference>
<sequence length="190" mass="20701">MIRSVLRAGAIAALASLPIACSSTPDAVDIETPTTTEAPRHVDMSDRPHVTFDPCHHLGDEVMRSAGYDPGTKESTDFLADSYTTLGCMWKTDPRQYRITVLSSNFTADEQRERFSEHTTSIPVAGSEAIRLIDPDMPDECADIVATEFGAVLINRLDQNLMTGGATPEQRCAGMDETVEIILDAMNAPR</sequence>
<dbReference type="Pfam" id="PF12079">
    <property type="entry name" value="DUF3558"/>
    <property type="match status" value="1"/>
</dbReference>
<dbReference type="Proteomes" id="UP000471120">
    <property type="component" value="Unassembled WGS sequence"/>
</dbReference>
<feature type="signal peptide" evidence="1">
    <location>
        <begin position="1"/>
        <end position="27"/>
    </location>
</feature>
<gene>
    <name evidence="2" type="ORF">DW322_06400</name>
</gene>
<dbReference type="EMBL" id="QRCM01000001">
    <property type="protein sequence ID" value="TXG89909.1"/>
    <property type="molecule type" value="Genomic_DNA"/>
</dbReference>
<evidence type="ECO:0000256" key="1">
    <source>
        <dbReference type="SAM" id="SignalP"/>
    </source>
</evidence>
<reference evidence="2 3" key="1">
    <citation type="submission" date="2018-07" db="EMBL/GenBank/DDBJ databases">
        <title>Genome sequence of Rhodococcus rhodnii ATCC 35071 from Rhodnius prolixus.</title>
        <authorList>
            <person name="Patel V."/>
            <person name="Vogel K.J."/>
        </authorList>
    </citation>
    <scope>NUCLEOTIDE SEQUENCE [LARGE SCALE GENOMIC DNA]</scope>
    <source>
        <strain evidence="2 3">ATCC 35071</strain>
    </source>
</reference>
<feature type="chain" id="PRO_5027038639" evidence="1">
    <location>
        <begin position="28"/>
        <end position="190"/>
    </location>
</feature>
<evidence type="ECO:0000313" key="3">
    <source>
        <dbReference type="Proteomes" id="UP000471120"/>
    </source>
</evidence>
<dbReference type="RefSeq" id="WP_071990721.1">
    <property type="nucleotide sequence ID" value="NZ_QRCM01000001.1"/>
</dbReference>
<evidence type="ECO:0000313" key="2">
    <source>
        <dbReference type="EMBL" id="TXG89909.1"/>
    </source>
</evidence>
<proteinExistence type="predicted"/>
<protein>
    <submittedName>
        <fullName evidence="2">DUF3558 domain-containing protein</fullName>
    </submittedName>
</protein>
<accession>A0A6P2CAX9</accession>
<dbReference type="AlphaFoldDB" id="A0A6P2CAX9"/>